<dbReference type="RefSeq" id="WP_105016869.1">
    <property type="nucleotide sequence ID" value="NZ_MSCN01000001.1"/>
</dbReference>
<organism evidence="1 2">
    <name type="scientific">Polaribacter porphyrae</name>
    <dbReference type="NCBI Taxonomy" id="1137780"/>
    <lineage>
        <taxon>Bacteria</taxon>
        <taxon>Pseudomonadati</taxon>
        <taxon>Bacteroidota</taxon>
        <taxon>Flavobacteriia</taxon>
        <taxon>Flavobacteriales</taxon>
        <taxon>Flavobacteriaceae</taxon>
    </lineage>
</organism>
<dbReference type="AlphaFoldDB" id="A0A2S7WRR6"/>
<evidence type="ECO:0000313" key="2">
    <source>
        <dbReference type="Proteomes" id="UP000238882"/>
    </source>
</evidence>
<accession>A0A2S7WRR6</accession>
<sequence length="83" mass="9562">MGTVELKNKLVDIINSSDDKFLRMVNALHISYSSEEKSSDFYDELPAEIQDLLMESRLQARQGKVRPHKKVMADFRKQYGITG</sequence>
<dbReference type="EMBL" id="MSCN01000001">
    <property type="protein sequence ID" value="PQJ80274.1"/>
    <property type="molecule type" value="Genomic_DNA"/>
</dbReference>
<comment type="caution">
    <text evidence="1">The sequence shown here is derived from an EMBL/GenBank/DDBJ whole genome shotgun (WGS) entry which is preliminary data.</text>
</comment>
<name>A0A2S7WRR6_9FLAO</name>
<keyword evidence="2" id="KW-1185">Reference proteome</keyword>
<evidence type="ECO:0000313" key="1">
    <source>
        <dbReference type="EMBL" id="PQJ80274.1"/>
    </source>
</evidence>
<proteinExistence type="predicted"/>
<protein>
    <submittedName>
        <fullName evidence="1">Uncharacterized protein</fullName>
    </submittedName>
</protein>
<dbReference type="OrthoDB" id="1446355at2"/>
<reference evidence="1 2" key="1">
    <citation type="submission" date="2016-12" db="EMBL/GenBank/DDBJ databases">
        <title>Trade-off between light-utilization and light-protection in marine flavobacteria.</title>
        <authorList>
            <person name="Kumagai Y."/>
            <person name="Yoshizawa S."/>
            <person name="Kogure K."/>
            <person name="Iwasaki W."/>
        </authorList>
    </citation>
    <scope>NUCLEOTIDE SEQUENCE [LARGE SCALE GENOMIC DNA]</scope>
    <source>
        <strain evidence="1 2">NBRC 108759</strain>
    </source>
</reference>
<gene>
    <name evidence="1" type="ORF">BTO18_14280</name>
</gene>
<dbReference type="Proteomes" id="UP000238882">
    <property type="component" value="Unassembled WGS sequence"/>
</dbReference>